<dbReference type="InterPro" id="IPR001270">
    <property type="entry name" value="ClpA/B"/>
</dbReference>
<evidence type="ECO:0000256" key="1">
    <source>
        <dbReference type="ARBA" id="ARBA00008059"/>
    </source>
</evidence>
<dbReference type="Gene3D" id="3.40.50.300">
    <property type="entry name" value="P-loop containing nucleotide triphosphate hydrolases"/>
    <property type="match status" value="1"/>
</dbReference>
<dbReference type="PRINTS" id="PR00300">
    <property type="entry name" value="CLPPROTEASEA"/>
</dbReference>
<dbReference type="InterPro" id="IPR003593">
    <property type="entry name" value="AAA+_ATPase"/>
</dbReference>
<name>A0A5P8M7G4_9LACO</name>
<proteinExistence type="inferred from homology"/>
<gene>
    <name evidence="5" type="ORF">D1010_12935</name>
</gene>
<protein>
    <submittedName>
        <fullName evidence="5">ATP-binding protein</fullName>
    </submittedName>
</protein>
<keyword evidence="3 5" id="KW-0067">ATP-binding</keyword>
<dbReference type="SUPFAM" id="SSF52540">
    <property type="entry name" value="P-loop containing nucleoside triphosphate hydrolases"/>
    <property type="match status" value="1"/>
</dbReference>
<reference evidence="5 6" key="1">
    <citation type="submission" date="2019-10" db="EMBL/GenBank/DDBJ databases">
        <title>The completed genome of Lactobacillus harbinensis M1.</title>
        <authorList>
            <person name="Zheng Y."/>
        </authorList>
    </citation>
    <scope>NUCLEOTIDE SEQUENCE [LARGE SCALE GENOMIC DNA]</scope>
    <source>
        <strain evidence="5 6">M1</strain>
    </source>
</reference>
<organism evidence="5 6">
    <name type="scientific">Schleiferilactobacillus harbinensis</name>
    <dbReference type="NCBI Taxonomy" id="304207"/>
    <lineage>
        <taxon>Bacteria</taxon>
        <taxon>Bacillati</taxon>
        <taxon>Bacillota</taxon>
        <taxon>Bacilli</taxon>
        <taxon>Lactobacillales</taxon>
        <taxon>Lactobacillaceae</taxon>
        <taxon>Schleiferilactobacillus</taxon>
    </lineage>
</organism>
<evidence type="ECO:0000313" key="6">
    <source>
        <dbReference type="Proteomes" id="UP000326779"/>
    </source>
</evidence>
<evidence type="ECO:0000256" key="2">
    <source>
        <dbReference type="ARBA" id="ARBA00022741"/>
    </source>
</evidence>
<dbReference type="PANTHER" id="PTHR30050">
    <property type="entry name" value="CHROMOSOMAL REPLICATION INITIATOR PROTEIN DNAA"/>
    <property type="match status" value="1"/>
</dbReference>
<dbReference type="GO" id="GO:0006260">
    <property type="term" value="P:DNA replication"/>
    <property type="evidence" value="ECO:0007669"/>
    <property type="project" value="TreeGrafter"/>
</dbReference>
<evidence type="ECO:0000259" key="4">
    <source>
        <dbReference type="SMART" id="SM00382"/>
    </source>
</evidence>
<dbReference type="GO" id="GO:0005524">
    <property type="term" value="F:ATP binding"/>
    <property type="evidence" value="ECO:0007669"/>
    <property type="project" value="UniProtKB-KW"/>
</dbReference>
<dbReference type="KEGG" id="lhb:D1010_12935"/>
<dbReference type="InterPro" id="IPR027417">
    <property type="entry name" value="P-loop_NTPase"/>
</dbReference>
<feature type="domain" description="AAA+ ATPase" evidence="4">
    <location>
        <begin position="99"/>
        <end position="229"/>
    </location>
</feature>
<dbReference type="Pfam" id="PF01695">
    <property type="entry name" value="IstB_IS21"/>
    <property type="match status" value="1"/>
</dbReference>
<sequence>MEQTKELTEIMRALRLTETARAAPALIAEANEQQYSYADFLLQVFRYEQEQRAIKARIKRLKNANLPYERALDEFDLTVQPGISQRQLNELKSLTWVDQSYNLVLLGPTGVGKTFLSVGLCLQAIEKGYRAIFITMGELVKALKMETISRRSQILLKRLREAHLLVIDDLMFLALDKKEANLFFHFINDIYEETSIIITSNKGPQQWGELIGDEIIAAAILDRIVQKSEMIELTGDSYRVTHRQTIFDNPHRSVIGLSNGVQNP</sequence>
<dbReference type="InterPro" id="IPR047661">
    <property type="entry name" value="IstB"/>
</dbReference>
<dbReference type="SMART" id="SM00382">
    <property type="entry name" value="AAA"/>
    <property type="match status" value="1"/>
</dbReference>
<dbReference type="PANTHER" id="PTHR30050:SF4">
    <property type="entry name" value="ATP-BINDING PROTEIN RV3427C IN INSERTION SEQUENCE-RELATED"/>
    <property type="match status" value="1"/>
</dbReference>
<dbReference type="EMBL" id="CP045143">
    <property type="protein sequence ID" value="QFR24214.1"/>
    <property type="molecule type" value="Genomic_DNA"/>
</dbReference>
<dbReference type="RefSeq" id="WP_152261197.1">
    <property type="nucleotide sequence ID" value="NZ_CP045143.1"/>
</dbReference>
<dbReference type="CDD" id="cd00009">
    <property type="entry name" value="AAA"/>
    <property type="match status" value="1"/>
</dbReference>
<accession>A0A5P8M7G4</accession>
<dbReference type="InterPro" id="IPR002611">
    <property type="entry name" value="IstB_ATP-bd"/>
</dbReference>
<dbReference type="NCBIfam" id="NF038214">
    <property type="entry name" value="IS21_help_AAA"/>
    <property type="match status" value="1"/>
</dbReference>
<dbReference type="Proteomes" id="UP000326779">
    <property type="component" value="Chromosome"/>
</dbReference>
<evidence type="ECO:0000313" key="5">
    <source>
        <dbReference type="EMBL" id="QFR24214.1"/>
    </source>
</evidence>
<dbReference type="InterPro" id="IPR028350">
    <property type="entry name" value="DNAC/IstB-like"/>
</dbReference>
<comment type="similarity">
    <text evidence="1">Belongs to the IS21/IS1162 putative ATP-binding protein family.</text>
</comment>
<evidence type="ECO:0000256" key="3">
    <source>
        <dbReference type="ARBA" id="ARBA00022840"/>
    </source>
</evidence>
<dbReference type="AlphaFoldDB" id="A0A5P8M7G4"/>
<keyword evidence="2" id="KW-0547">Nucleotide-binding</keyword>
<dbReference type="PIRSF" id="PIRSF003073">
    <property type="entry name" value="DNAC_TnpB_IstB"/>
    <property type="match status" value="1"/>
</dbReference>